<name>A0A830HER3_9CHLO</name>
<evidence type="ECO:0000313" key="3">
    <source>
        <dbReference type="EMBL" id="GHP03839.1"/>
    </source>
</evidence>
<evidence type="ECO:0000256" key="1">
    <source>
        <dbReference type="SAM" id="MobiDB-lite"/>
    </source>
</evidence>
<keyword evidence="4" id="KW-1185">Reference proteome</keyword>
<organism evidence="3 4">
    <name type="scientific">Pycnococcus provasolii</name>
    <dbReference type="NCBI Taxonomy" id="41880"/>
    <lineage>
        <taxon>Eukaryota</taxon>
        <taxon>Viridiplantae</taxon>
        <taxon>Chlorophyta</taxon>
        <taxon>Pseudoscourfieldiophyceae</taxon>
        <taxon>Pseudoscourfieldiales</taxon>
        <taxon>Pycnococcaceae</taxon>
        <taxon>Pycnococcus</taxon>
    </lineage>
</organism>
<dbReference type="Proteomes" id="UP000660262">
    <property type="component" value="Unassembled WGS sequence"/>
</dbReference>
<evidence type="ECO:0000313" key="4">
    <source>
        <dbReference type="Proteomes" id="UP000660262"/>
    </source>
</evidence>
<comment type="caution">
    <text evidence="3">The sequence shown here is derived from an EMBL/GenBank/DDBJ whole genome shotgun (WGS) entry which is preliminary data.</text>
</comment>
<keyword evidence="2" id="KW-0472">Membrane</keyword>
<dbReference type="EMBL" id="BNJQ01000006">
    <property type="protein sequence ID" value="GHP03839.1"/>
    <property type="molecule type" value="Genomic_DNA"/>
</dbReference>
<feature type="compositionally biased region" description="Acidic residues" evidence="1">
    <location>
        <begin position="122"/>
        <end position="132"/>
    </location>
</feature>
<keyword evidence="2" id="KW-1133">Transmembrane helix</keyword>
<feature type="region of interest" description="Disordered" evidence="1">
    <location>
        <begin position="103"/>
        <end position="169"/>
    </location>
</feature>
<sequence>MEAPRLRSMLDKHAGGNFGADRDRDVSAESGVSTLLPRSRQTAASSNSACRYFGLSVLVLAFFIGAATPALLKSTSIWELYDRTSKSVSEVVGTFDFDFDFASHDDVDEPVPPTLPDLPEQGQDEPDDEMEVQDPTKPPPAPRPVATVSKASPKGAPAKGIAASKQGGGGGGVALVEIEAVKHCGVSYRPEPQTRALKEGNHKCRCTAASCEDLDNPSMTYIVHVEAKSLSTAVLQASLRKAFTSIRSHMDVNRGPSFETFVSMPAPERASTAKAVFAAFLKAAAIVEPKGKNSWEATMARSSIILYRSTTTCSHLRELLPFLVGFLGLLPCWWASGDGCYHVWWLAMIAVWFTRCQNGLYGGGGDDAHARGVCAEADASLLTCLESIEHRQLRLFLRSTIGSIVRCCPKELRGPWIAIGVVGVALQPLHASVRPSARLCAMPSHVSGVRVSGWRRFWACSMLLFGSAKSDSRKQNSKHFGREKHVLVLLAESLRILFPCPVGKDVRFPRLPVSPVLVYITYPFLQSVLQE</sequence>
<gene>
    <name evidence="3" type="ORF">PPROV_000259300</name>
</gene>
<dbReference type="OrthoDB" id="507337at2759"/>
<evidence type="ECO:0000256" key="2">
    <source>
        <dbReference type="SAM" id="Phobius"/>
    </source>
</evidence>
<keyword evidence="2" id="KW-0812">Transmembrane</keyword>
<dbReference type="AlphaFoldDB" id="A0A830HER3"/>
<protein>
    <submittedName>
        <fullName evidence="3">Uncharacterized protein</fullName>
    </submittedName>
</protein>
<reference evidence="3" key="1">
    <citation type="submission" date="2020-10" db="EMBL/GenBank/DDBJ databases">
        <title>Unveiling of a novel bifunctional photoreceptor, Dualchrome1, isolated from a cosmopolitan green alga.</title>
        <authorList>
            <person name="Suzuki S."/>
            <person name="Kawachi M."/>
        </authorList>
    </citation>
    <scope>NUCLEOTIDE SEQUENCE</scope>
    <source>
        <strain evidence="3">NIES 2893</strain>
    </source>
</reference>
<feature type="transmembrane region" description="Helical" evidence="2">
    <location>
        <begin position="52"/>
        <end position="72"/>
    </location>
</feature>
<accession>A0A830HER3</accession>
<feature type="region of interest" description="Disordered" evidence="1">
    <location>
        <begin position="1"/>
        <end position="24"/>
    </location>
</feature>
<proteinExistence type="predicted"/>